<organism evidence="1 2">
    <name type="scientific">Candidatus Iainarchaeum sp</name>
    <dbReference type="NCBI Taxonomy" id="3101447"/>
    <lineage>
        <taxon>Archaea</taxon>
        <taxon>Candidatus Iainarchaeota</taxon>
        <taxon>Candidatus Iainarchaeia</taxon>
        <taxon>Candidatus Iainarchaeales</taxon>
        <taxon>Candidatus Iainarchaeaceae</taxon>
        <taxon>Candidatus Iainarchaeum</taxon>
    </lineage>
</organism>
<dbReference type="AlphaFoldDB" id="A0A2D6LZZ2"/>
<gene>
    <name evidence="1" type="ORF">CL943_00375</name>
</gene>
<evidence type="ECO:0000313" key="1">
    <source>
        <dbReference type="EMBL" id="MAG21746.1"/>
    </source>
</evidence>
<reference evidence="2" key="1">
    <citation type="submission" date="2017-09" db="EMBL/GenBank/DDBJ databases">
        <title>The Reconstruction of 2,631 Draft Metagenome-Assembled Genomes from the Global Oceans.</title>
        <authorList>
            <person name="Tully B.J."/>
            <person name="Graham E.D."/>
            <person name="Heidelberg J.F."/>
        </authorList>
    </citation>
    <scope>NUCLEOTIDE SEQUENCE [LARGE SCALE GENOMIC DNA]</scope>
</reference>
<name>A0A2D6LZZ2_9ARCH</name>
<dbReference type="EMBL" id="NZBU01000001">
    <property type="protein sequence ID" value="MAG21746.1"/>
    <property type="molecule type" value="Genomic_DNA"/>
</dbReference>
<protein>
    <submittedName>
        <fullName evidence="1">Uncharacterized protein</fullName>
    </submittedName>
</protein>
<feature type="non-terminal residue" evidence="1">
    <location>
        <position position="1"/>
    </location>
</feature>
<accession>A0A2D6LZZ2</accession>
<sequence length="504" mass="56571">DDDTYTNISGPNWKATIYWEDDLGWGGQIETFNVTFSKTAFIKFIAKETAQTTTRERLQARTREAKTLPPAELNNIQSALNKFKVHNFIEGRAKESQIIYPTEFNGLKYSIIIETKPFLSTFTKDRGAPDNKKLLLDNLNTRPAGKYILNIEIQDSVAKLHTQQYSFEIEKANQKEIELKVLSEKLKQSFDFEPKKFEEGKAPTINVKGVSPEDYKRLDDLRVPYVLEFRENVRGSTPAYFVPTNATDLQKLRELLNTIIPSNGAYLINFRVDNVALRTVPLIVEPDPAEKAALDKLKADFKILFNRNPDWFERNKLETLDLQGVDDVYDVLTGFSLTPSVELWKGTKRIGTFDPKTQKGDLKQSLNGQVPGQYSLLLSAGDNRVIRFSFTIVVSEKKVKLPFKQGFLQQLVTKGVADDVAAALVKLSANIRLYKAEGPKHSRGNELKYISSASSDGIIVSGRIPLSEIWVVDIVFAKTAEHPRVIVSGVFQVTAADLVSAGGS</sequence>
<evidence type="ECO:0000313" key="2">
    <source>
        <dbReference type="Proteomes" id="UP000226592"/>
    </source>
</evidence>
<proteinExistence type="predicted"/>
<comment type="caution">
    <text evidence="1">The sequence shown here is derived from an EMBL/GenBank/DDBJ whole genome shotgun (WGS) entry which is preliminary data.</text>
</comment>
<dbReference type="Proteomes" id="UP000226592">
    <property type="component" value="Unassembled WGS sequence"/>
</dbReference>